<dbReference type="eggNOG" id="COG4478">
    <property type="taxonomic scope" value="Bacteria"/>
</dbReference>
<keyword evidence="1" id="KW-0472">Membrane</keyword>
<evidence type="ECO:0000313" key="3">
    <source>
        <dbReference type="Proteomes" id="UP000005388"/>
    </source>
</evidence>
<name>G5KGX5_9STRE</name>
<dbReference type="Proteomes" id="UP000005388">
    <property type="component" value="Unassembled WGS sequence"/>
</dbReference>
<proteinExistence type="predicted"/>
<feature type="transmembrane region" description="Helical" evidence="1">
    <location>
        <begin position="12"/>
        <end position="30"/>
    </location>
</feature>
<dbReference type="STRING" id="764291.STRUR_1369"/>
<organism evidence="2 3">
    <name type="scientific">Streptococcus urinalis 2285-97</name>
    <dbReference type="NCBI Taxonomy" id="764291"/>
    <lineage>
        <taxon>Bacteria</taxon>
        <taxon>Bacillati</taxon>
        <taxon>Bacillota</taxon>
        <taxon>Bacilli</taxon>
        <taxon>Lactobacillales</taxon>
        <taxon>Streptococcaceae</taxon>
        <taxon>Streptococcus</taxon>
    </lineage>
</organism>
<gene>
    <name evidence="2" type="ORF">STRUR_1369</name>
</gene>
<feature type="transmembrane region" description="Helical" evidence="1">
    <location>
        <begin position="90"/>
        <end position="112"/>
    </location>
</feature>
<evidence type="ECO:0000256" key="1">
    <source>
        <dbReference type="SAM" id="Phobius"/>
    </source>
</evidence>
<keyword evidence="1" id="KW-0812">Transmembrane</keyword>
<evidence type="ECO:0000313" key="2">
    <source>
        <dbReference type="EMBL" id="EHJ56478.1"/>
    </source>
</evidence>
<feature type="transmembrane region" description="Helical" evidence="1">
    <location>
        <begin position="124"/>
        <end position="144"/>
    </location>
</feature>
<dbReference type="InterPro" id="IPR010178">
    <property type="entry name" value="Lit"/>
</dbReference>
<dbReference type="NCBIfam" id="TIGR01906">
    <property type="entry name" value="integ_TIGR01906"/>
    <property type="match status" value="1"/>
</dbReference>
<dbReference type="Pfam" id="PF07314">
    <property type="entry name" value="Lit"/>
    <property type="match status" value="1"/>
</dbReference>
<keyword evidence="1" id="KW-1133">Transmembrane helix</keyword>
<dbReference type="RefSeq" id="WP_006739236.1">
    <property type="nucleotide sequence ID" value="NZ_AEUZ02000001.1"/>
</dbReference>
<accession>G5KGX5</accession>
<reference evidence="2 3" key="1">
    <citation type="journal article" date="2014" name="Int. J. Syst. Evol. Microbiol.">
        <title>Phylogenomics and the dynamic genome evolution of the genus Streptococcus.</title>
        <authorList>
            <consortium name="The Broad Institute Genome Sequencing Platform"/>
            <person name="Richards V.P."/>
            <person name="Palmer S.R."/>
            <person name="Pavinski Bitar P.D."/>
            <person name="Qin X."/>
            <person name="Weinstock G.M."/>
            <person name="Highlander S.K."/>
            <person name="Town C.D."/>
            <person name="Burne R.A."/>
            <person name="Stanhope M.J."/>
        </authorList>
    </citation>
    <scope>NUCLEOTIDE SEQUENCE [LARGE SCALE GENOMIC DNA]</scope>
    <source>
        <strain evidence="2 3">2285-97</strain>
    </source>
</reference>
<sequence>MIKIFKGLSIWLWGLSLAILLTIYLAWLIYPFEISFLKLESVVYLEKDTIGYNFNQLMSYLTNPFHQYLIMANFKSSANGLKHFKDVKHLFHLTQVVFLILTIMNTSWLLKLKKQFLFDISLKEMWYAILLPIVIGIIALGVGFDQFFTIFHQFLFPGDSTWLFDPLKDPVIWILPERFFSHCFMLFFLFYEIIFGFLAYLKKKNVKF</sequence>
<protein>
    <submittedName>
        <fullName evidence="2">TIGR01906 family protein</fullName>
    </submittedName>
</protein>
<dbReference type="EMBL" id="AEUZ02000001">
    <property type="protein sequence ID" value="EHJ56478.1"/>
    <property type="molecule type" value="Genomic_DNA"/>
</dbReference>
<feature type="transmembrane region" description="Helical" evidence="1">
    <location>
        <begin position="179"/>
        <end position="201"/>
    </location>
</feature>
<keyword evidence="3" id="KW-1185">Reference proteome</keyword>
<comment type="caution">
    <text evidence="2">The sequence shown here is derived from an EMBL/GenBank/DDBJ whole genome shotgun (WGS) entry which is preliminary data.</text>
</comment>
<dbReference type="AlphaFoldDB" id="G5KGX5"/>